<protein>
    <recommendedName>
        <fullName evidence="3">protein O-GlcNAc transferase</fullName>
        <ecNumber evidence="3">2.4.1.255</ecNumber>
    </recommendedName>
</protein>
<evidence type="ECO:0000313" key="11">
    <source>
        <dbReference type="EMBL" id="KAJ2893200.1"/>
    </source>
</evidence>
<dbReference type="SUPFAM" id="SSF48452">
    <property type="entry name" value="TPR-like"/>
    <property type="match status" value="1"/>
</dbReference>
<name>A0AAD5RH66_9PEZI</name>
<dbReference type="FunFam" id="3.40.50.11380:FF:000004">
    <property type="entry name" value="UDP-N-acetylglucosaminyltransferase (AFU_orthologue AFUA_1G03380)"/>
    <property type="match status" value="1"/>
</dbReference>
<dbReference type="Proteomes" id="UP001201980">
    <property type="component" value="Unassembled WGS sequence"/>
</dbReference>
<feature type="compositionally biased region" description="Polar residues" evidence="9">
    <location>
        <begin position="8"/>
        <end position="21"/>
    </location>
</feature>
<gene>
    <name evidence="11" type="ORF">MKZ38_008923</name>
</gene>
<evidence type="ECO:0000256" key="1">
    <source>
        <dbReference type="ARBA" id="ARBA00004922"/>
    </source>
</evidence>
<feature type="region of interest" description="Disordered" evidence="9">
    <location>
        <begin position="51"/>
        <end position="172"/>
    </location>
</feature>
<evidence type="ECO:0000256" key="2">
    <source>
        <dbReference type="ARBA" id="ARBA00005386"/>
    </source>
</evidence>
<evidence type="ECO:0000256" key="3">
    <source>
        <dbReference type="ARBA" id="ARBA00011970"/>
    </source>
</evidence>
<feature type="repeat" description="TPR" evidence="8">
    <location>
        <begin position="958"/>
        <end position="991"/>
    </location>
</feature>
<organism evidence="11 12">
    <name type="scientific">Zalerion maritima</name>
    <dbReference type="NCBI Taxonomy" id="339359"/>
    <lineage>
        <taxon>Eukaryota</taxon>
        <taxon>Fungi</taxon>
        <taxon>Dikarya</taxon>
        <taxon>Ascomycota</taxon>
        <taxon>Pezizomycotina</taxon>
        <taxon>Sordariomycetes</taxon>
        <taxon>Lulworthiomycetidae</taxon>
        <taxon>Lulworthiales</taxon>
        <taxon>Lulworthiaceae</taxon>
        <taxon>Zalerion</taxon>
    </lineage>
</organism>
<feature type="region of interest" description="Disordered" evidence="9">
    <location>
        <begin position="1"/>
        <end position="21"/>
    </location>
</feature>
<dbReference type="EMBL" id="JAKWBI020000645">
    <property type="protein sequence ID" value="KAJ2893200.1"/>
    <property type="molecule type" value="Genomic_DNA"/>
</dbReference>
<comment type="caution">
    <text evidence="11">The sequence shown here is derived from an EMBL/GenBank/DDBJ whole genome shotgun (WGS) entry which is preliminary data.</text>
</comment>
<sequence length="1674" mass="184178">MLPLIQFQPPQQYGQMMSPQSHFDPRIQPEFNAQIGNPHHDLAYRTATAGSSSHYGLASGPGSGASCAYSSTVVSPPVRSSSSSTPSTIPNGSAGTSHRTFPIRTSQPAHNPAPMTRNPHQQHVSQHEHQLRRKTPNGTIDAGYDGSPTQLATGPPPLKQMVLPAGSSGMSTLDQTLGRQRFVSQPDRWQQSGIGASAMHTMAAQPIAVLNSGRSSIGNAWHQQQQQQQPQHLQPQQQLSGGLLPDVSVVPLQSGPVVDHHAALSSLNMPQYTYHAMFNPMPGMAHQYPHAMAYCPPPVWEAGGYVPNHPTVGGRMPGIGPSGFEMYAPNPRPSLLNLGPTQRHSFGPGPQPRIVGGHRSLVDETLMANHNSGRLPMQQTQPQQQQQVSLMGMDTSIDPNSIGLQFANMHLPQDGTSRAHFREKVLDQANKIYIDLLSYLQLNRKSRARAAAPKQRVLQKLIVYPKPPKPGLSHSNNRPKLMHSLTDTTVQDFISQQRDGMHGGAGYQAIGGSNGGIGSGLAQAYGIGSGASMGSGSAQDFYSTQSTIPVSRAPAYPGFEREVNTPMANAKVSIDMLTSLCEQSDWKWIDGMLLGGCLYYGLEQYDKALEWFTRITTVQQNHAEAISNIAASFYCLNRHQEAEQHWIKAIKLRPSYLEAVEHLVGLLGANHRGRQVVEIIDFIQTSLKLTGVLHGATLSSNITSNATIQGSTSSNYQDDNATRQPGFGSSGYAIPGDENGRLLTLIHVKGNMLYALKDIDAASEAFEEAVLISAGRQPSGIQDLIHRIQGVLSPHRHPHRHLGDRNLSSPLLLPPERAKHTAQLVFGNNGDLPGLQFVNDSSSRRSAISTTSNSLLSLAKIFQDAISSGTALAGYNRRPAGVGDILALYYLSLSLMESPSTANNVGILLASVQQAAPATSSGRESEHSPNIPGIVPGTGLALALSYYQYGLHLDPKHVHLHTNLGSLLKDIGQLELAIKMYSKAVECDETFDIALTNLANAVKDRGRITEAIDYYRRAVKSNPSFAEAVCGLSTALNSVCDWRGRGGVVLYNGKFDRWHVDDDGMLQDCRLQESGSGLIERVVQIVHRQLTEASTWGKGALCGDVMSDLALQIYRAGACPSNNLAQITAKLQEWSGKPWEGSRIMRLVERATKMTMRRWYIDKYVHGTSESKDAYRRIQLPGSLAVPAAPTVLPFHTFTCPLTAKAIRMISQRNALRISCSTLRSAWIPASVYRPPAPPSPHLNVGYLSSDFNNHPLAHLMQSVFGMHNQQKVKAFCYATTASDKSIHRAQIEREAPVFRDVSSWGPDRLVDRIVADGIHILVNLNGYTRGARNEIFAARPAPIQMSFMGFAGTLGAEWCDYLLADDTAVPRSTLRPWRGNNTVSDVFTDERDAETDNWVYSENIVYCRDTFFCCDHAQSSDSSERTMTWENEQRRRWDMRKELFPTLSDDAIILGNFNQLYKIDPTTFRTWLRILSEAPKAHLWLLRFPEVGEEHLKRTAQAWAGKDVAKRIMFTDVAPKQLHISRARVCDLFLDTPECNAHTTAADVLWSSTPLLTLPRYPYKMCSRMAASILKGALPKTPAGQQAARELIADDEDRYEKLAVRLAKSTSYEIAPGGYGTGSGRLWELRRLLYDGKWTCGLFNTRRWVGDLEDAYHEAWRRWVSGEEGDIEL</sequence>
<dbReference type="Pfam" id="PF13844">
    <property type="entry name" value="Glyco_transf_41"/>
    <property type="match status" value="2"/>
</dbReference>
<evidence type="ECO:0000256" key="8">
    <source>
        <dbReference type="PROSITE-ProRule" id="PRU00339"/>
    </source>
</evidence>
<dbReference type="Gene3D" id="3.40.50.11380">
    <property type="match status" value="1"/>
</dbReference>
<accession>A0AAD5RH66</accession>
<dbReference type="InterPro" id="IPR011990">
    <property type="entry name" value="TPR-like_helical_dom_sf"/>
</dbReference>
<evidence type="ECO:0000256" key="4">
    <source>
        <dbReference type="ARBA" id="ARBA00022676"/>
    </source>
</evidence>
<dbReference type="InterPro" id="IPR029489">
    <property type="entry name" value="OGT/SEC/SPY_C"/>
</dbReference>
<dbReference type="Gene3D" id="1.25.40.10">
    <property type="entry name" value="Tetratricopeptide repeat domain"/>
    <property type="match status" value="3"/>
</dbReference>
<evidence type="ECO:0000256" key="7">
    <source>
        <dbReference type="ARBA" id="ARBA00022803"/>
    </source>
</evidence>
<feature type="repeat" description="TPR" evidence="8">
    <location>
        <begin position="992"/>
        <end position="1025"/>
    </location>
</feature>
<comment type="similarity">
    <text evidence="2">Belongs to the glycosyltransferase 41 family. O-GlcNAc transferase subfamily.</text>
</comment>
<evidence type="ECO:0000256" key="6">
    <source>
        <dbReference type="ARBA" id="ARBA00022737"/>
    </source>
</evidence>
<evidence type="ECO:0000256" key="9">
    <source>
        <dbReference type="SAM" id="MobiDB-lite"/>
    </source>
</evidence>
<feature type="compositionally biased region" description="Polar residues" evidence="9">
    <location>
        <begin position="89"/>
        <end position="109"/>
    </location>
</feature>
<dbReference type="Gene3D" id="3.40.50.2000">
    <property type="entry name" value="Glycogen Phosphorylase B"/>
    <property type="match status" value="1"/>
</dbReference>
<dbReference type="Pfam" id="PF13181">
    <property type="entry name" value="TPR_8"/>
    <property type="match status" value="1"/>
</dbReference>
<dbReference type="GO" id="GO:0006493">
    <property type="term" value="P:protein O-linked glycosylation"/>
    <property type="evidence" value="ECO:0007669"/>
    <property type="project" value="TreeGrafter"/>
</dbReference>
<dbReference type="FunFam" id="3.40.50.2000:FF:000110">
    <property type="entry name" value="UDP-N-acetylglucosaminyltransferase protein"/>
    <property type="match status" value="1"/>
</dbReference>
<keyword evidence="4" id="KW-0328">Glycosyltransferase</keyword>
<dbReference type="Pfam" id="PF13374">
    <property type="entry name" value="TPR_10"/>
    <property type="match status" value="1"/>
</dbReference>
<dbReference type="InterPro" id="IPR019734">
    <property type="entry name" value="TPR_rpt"/>
</dbReference>
<dbReference type="PANTHER" id="PTHR44998">
    <property type="match status" value="1"/>
</dbReference>
<feature type="compositionally biased region" description="Low complexity" evidence="9">
    <location>
        <begin position="222"/>
        <end position="239"/>
    </location>
</feature>
<dbReference type="SMART" id="SM00028">
    <property type="entry name" value="TPR"/>
    <property type="match status" value="5"/>
</dbReference>
<feature type="domain" description="O-GlcNAc transferase C-terminal" evidence="10">
    <location>
        <begin position="1189"/>
        <end position="1373"/>
    </location>
</feature>
<feature type="domain" description="O-GlcNAc transferase C-terminal" evidence="10">
    <location>
        <begin position="1447"/>
        <end position="1613"/>
    </location>
</feature>
<comment type="pathway">
    <text evidence="1">Protein modification; protein glycosylation.</text>
</comment>
<evidence type="ECO:0000259" key="10">
    <source>
        <dbReference type="Pfam" id="PF13844"/>
    </source>
</evidence>
<keyword evidence="6" id="KW-0677">Repeat</keyword>
<keyword evidence="5" id="KW-0808">Transferase</keyword>
<dbReference type="EC" id="2.4.1.255" evidence="3"/>
<dbReference type="PANTHER" id="PTHR44998:SF1">
    <property type="entry name" value="UDP-N-ACETYLGLUCOSAMINE--PEPTIDE N-ACETYLGLUCOSAMINYLTRANSFERASE 110 KDA SUBUNIT"/>
    <property type="match status" value="1"/>
</dbReference>
<dbReference type="GO" id="GO:0097363">
    <property type="term" value="F:protein O-acetylglucosaminyltransferase activity"/>
    <property type="evidence" value="ECO:0007669"/>
    <property type="project" value="UniProtKB-EC"/>
</dbReference>
<feature type="region of interest" description="Disordered" evidence="9">
    <location>
        <begin position="219"/>
        <end position="239"/>
    </location>
</feature>
<proteinExistence type="inferred from homology"/>
<feature type="repeat" description="TPR" evidence="8">
    <location>
        <begin position="623"/>
        <end position="656"/>
    </location>
</feature>
<evidence type="ECO:0000256" key="5">
    <source>
        <dbReference type="ARBA" id="ARBA00022679"/>
    </source>
</evidence>
<evidence type="ECO:0000313" key="12">
    <source>
        <dbReference type="Proteomes" id="UP001201980"/>
    </source>
</evidence>
<keyword evidence="7 8" id="KW-0802">TPR repeat</keyword>
<feature type="compositionally biased region" description="Low complexity" evidence="9">
    <location>
        <begin position="70"/>
        <end position="88"/>
    </location>
</feature>
<dbReference type="PROSITE" id="PS50005">
    <property type="entry name" value="TPR"/>
    <property type="match status" value="3"/>
</dbReference>
<dbReference type="FunFam" id="1.25.40.10:FF:000552">
    <property type="entry name" value="UDP-N-acetylglucosaminyltransferase (AFU_orthologue AFUA_1G03380)"/>
    <property type="match status" value="1"/>
</dbReference>
<keyword evidence="12" id="KW-1185">Reference proteome</keyword>
<reference evidence="11" key="1">
    <citation type="submission" date="2022-07" db="EMBL/GenBank/DDBJ databases">
        <title>Draft genome sequence of Zalerion maritima ATCC 34329, a (micro)plastics degrading marine fungus.</title>
        <authorList>
            <person name="Paco A."/>
            <person name="Goncalves M.F.M."/>
            <person name="Rocha-Santos T.A.P."/>
            <person name="Alves A."/>
        </authorList>
    </citation>
    <scope>NUCLEOTIDE SEQUENCE</scope>
    <source>
        <strain evidence="11">ATCC 34329</strain>
    </source>
</reference>